<dbReference type="Gene3D" id="1.10.150.130">
    <property type="match status" value="1"/>
</dbReference>
<dbReference type="Pfam" id="PF13495">
    <property type="entry name" value="Phage_int_SAM_4"/>
    <property type="match status" value="1"/>
</dbReference>
<evidence type="ECO:0000256" key="1">
    <source>
        <dbReference type="ARBA" id="ARBA00008857"/>
    </source>
</evidence>
<evidence type="ECO:0000259" key="6">
    <source>
        <dbReference type="PROSITE" id="PS51898"/>
    </source>
</evidence>
<evidence type="ECO:0000313" key="9">
    <source>
        <dbReference type="Proteomes" id="UP001501725"/>
    </source>
</evidence>
<keyword evidence="3 5" id="KW-0238">DNA-binding</keyword>
<evidence type="ECO:0000259" key="7">
    <source>
        <dbReference type="PROSITE" id="PS51900"/>
    </source>
</evidence>
<feature type="domain" description="Core-binding (CB)" evidence="7">
    <location>
        <begin position="110"/>
        <end position="193"/>
    </location>
</feature>
<sequence>MEKIHITLTAFFHRGKERIGVPVPRERRDLEALIRGLRDAAWSRTRGCWYLPLSQLHYDIIRRALAPYVHLDITVLRSYLEERKAVLAVSGVVERPKRQAGELQSRPLSEENLEAFNRFRNLLQLRGYSPSTQRTYCSEFHYLLRILGATPVAGMTRELVHSYLLLLLQEKQYSEAHLHTAINTLKFFFEQVEGREREFYDLPRPKKPMTLPAVLAKSEVQSIIQGVKNLNHRTLLMTAYSAGLRVSELVNLKIVDIDSKRMMIHIHHGKGKKDRMVALSDKLLEVLRQYFREYRPKVYLFEGENGGPYSARSAQEVLKAAKQAAGITKKGSIHLFRHSFATHLLESGTDIRYIQDLLGHYDLKTTVRYTHVAKKGPNMVRSPLDDLDLNL</sequence>
<dbReference type="InterPro" id="IPR050090">
    <property type="entry name" value="Tyrosine_recombinase_XerCD"/>
</dbReference>
<dbReference type="InterPro" id="IPR002104">
    <property type="entry name" value="Integrase_catalytic"/>
</dbReference>
<keyword evidence="2" id="KW-0229">DNA integration</keyword>
<evidence type="ECO:0000313" key="8">
    <source>
        <dbReference type="EMBL" id="GAA4334227.1"/>
    </source>
</evidence>
<dbReference type="PROSITE" id="PS51900">
    <property type="entry name" value="CB"/>
    <property type="match status" value="1"/>
</dbReference>
<proteinExistence type="inferred from homology"/>
<evidence type="ECO:0000256" key="2">
    <source>
        <dbReference type="ARBA" id="ARBA00022908"/>
    </source>
</evidence>
<dbReference type="InterPro" id="IPR010998">
    <property type="entry name" value="Integrase_recombinase_N"/>
</dbReference>
<dbReference type="RefSeq" id="WP_345256390.1">
    <property type="nucleotide sequence ID" value="NZ_BAABGY010000008.1"/>
</dbReference>
<gene>
    <name evidence="8" type="ORF">GCM10023184_28070</name>
</gene>
<evidence type="ECO:0000256" key="5">
    <source>
        <dbReference type="PROSITE-ProRule" id="PRU01248"/>
    </source>
</evidence>
<dbReference type="EMBL" id="BAABGY010000008">
    <property type="protein sequence ID" value="GAA4334227.1"/>
    <property type="molecule type" value="Genomic_DNA"/>
</dbReference>
<dbReference type="Pfam" id="PF00589">
    <property type="entry name" value="Phage_integrase"/>
    <property type="match status" value="1"/>
</dbReference>
<organism evidence="8 9">
    <name type="scientific">Flaviaesturariibacter amylovorans</name>
    <dbReference type="NCBI Taxonomy" id="1084520"/>
    <lineage>
        <taxon>Bacteria</taxon>
        <taxon>Pseudomonadati</taxon>
        <taxon>Bacteroidota</taxon>
        <taxon>Chitinophagia</taxon>
        <taxon>Chitinophagales</taxon>
        <taxon>Chitinophagaceae</taxon>
        <taxon>Flaviaestuariibacter</taxon>
    </lineage>
</organism>
<evidence type="ECO:0008006" key="10">
    <source>
        <dbReference type="Google" id="ProtNLM"/>
    </source>
</evidence>
<name>A0ABP8H4R2_9BACT</name>
<reference evidence="9" key="1">
    <citation type="journal article" date="2019" name="Int. J. Syst. Evol. Microbiol.">
        <title>The Global Catalogue of Microorganisms (GCM) 10K type strain sequencing project: providing services to taxonomists for standard genome sequencing and annotation.</title>
        <authorList>
            <consortium name="The Broad Institute Genomics Platform"/>
            <consortium name="The Broad Institute Genome Sequencing Center for Infectious Disease"/>
            <person name="Wu L."/>
            <person name="Ma J."/>
        </authorList>
    </citation>
    <scope>NUCLEOTIDE SEQUENCE [LARGE SCALE GENOMIC DNA]</scope>
    <source>
        <strain evidence="9">JCM 17919</strain>
    </source>
</reference>
<evidence type="ECO:0000256" key="3">
    <source>
        <dbReference type="ARBA" id="ARBA00023125"/>
    </source>
</evidence>
<dbReference type="InterPro" id="IPR004107">
    <property type="entry name" value="Integrase_SAM-like_N"/>
</dbReference>
<dbReference type="Proteomes" id="UP001501725">
    <property type="component" value="Unassembled WGS sequence"/>
</dbReference>
<comment type="caution">
    <text evidence="8">The sequence shown here is derived from an EMBL/GenBank/DDBJ whole genome shotgun (WGS) entry which is preliminary data.</text>
</comment>
<dbReference type="PANTHER" id="PTHR30349">
    <property type="entry name" value="PHAGE INTEGRASE-RELATED"/>
    <property type="match status" value="1"/>
</dbReference>
<protein>
    <recommendedName>
        <fullName evidence="10">Integrase</fullName>
    </recommendedName>
</protein>
<dbReference type="Gene3D" id="1.10.443.10">
    <property type="entry name" value="Intergrase catalytic core"/>
    <property type="match status" value="1"/>
</dbReference>
<dbReference type="InterPro" id="IPR044068">
    <property type="entry name" value="CB"/>
</dbReference>
<dbReference type="SUPFAM" id="SSF56349">
    <property type="entry name" value="DNA breaking-rejoining enzymes"/>
    <property type="match status" value="1"/>
</dbReference>
<dbReference type="PANTHER" id="PTHR30349:SF64">
    <property type="entry name" value="PROPHAGE INTEGRASE INTD-RELATED"/>
    <property type="match status" value="1"/>
</dbReference>
<dbReference type="PROSITE" id="PS51898">
    <property type="entry name" value="TYR_RECOMBINASE"/>
    <property type="match status" value="1"/>
</dbReference>
<evidence type="ECO:0000256" key="4">
    <source>
        <dbReference type="ARBA" id="ARBA00023172"/>
    </source>
</evidence>
<dbReference type="InterPro" id="IPR013762">
    <property type="entry name" value="Integrase-like_cat_sf"/>
</dbReference>
<feature type="domain" description="Tyr recombinase" evidence="6">
    <location>
        <begin position="210"/>
        <end position="385"/>
    </location>
</feature>
<keyword evidence="9" id="KW-1185">Reference proteome</keyword>
<accession>A0ABP8H4R2</accession>
<keyword evidence="4" id="KW-0233">DNA recombination</keyword>
<dbReference type="InterPro" id="IPR011010">
    <property type="entry name" value="DNA_brk_join_enz"/>
</dbReference>
<comment type="similarity">
    <text evidence="1">Belongs to the 'phage' integrase family.</text>
</comment>